<dbReference type="GO" id="GO:0072344">
    <property type="term" value="P:rescue of stalled ribosome"/>
    <property type="evidence" value="ECO:0007669"/>
    <property type="project" value="InterPro"/>
</dbReference>
<feature type="domain" description="RING-type" evidence="2">
    <location>
        <begin position="1005"/>
        <end position="1050"/>
    </location>
</feature>
<feature type="domain" description="C2H2-type" evidence="3">
    <location>
        <begin position="1292"/>
        <end position="1315"/>
    </location>
</feature>
<dbReference type="GO" id="GO:0043022">
    <property type="term" value="F:ribosome binding"/>
    <property type="evidence" value="ECO:0007669"/>
    <property type="project" value="TreeGrafter"/>
</dbReference>
<dbReference type="InterPro" id="IPR013083">
    <property type="entry name" value="Znf_RING/FYVE/PHD"/>
</dbReference>
<feature type="domain" description="C2H2-type" evidence="3">
    <location>
        <begin position="1316"/>
        <end position="1345"/>
    </location>
</feature>
<dbReference type="SUPFAM" id="SSF57850">
    <property type="entry name" value="RING/U-box"/>
    <property type="match status" value="1"/>
</dbReference>
<dbReference type="EMBL" id="CP056065">
    <property type="protein sequence ID" value="UKJ88221.2"/>
    <property type="molecule type" value="Genomic_DNA"/>
</dbReference>
<proteinExistence type="predicted"/>
<feature type="region of interest" description="Disordered" evidence="1">
    <location>
        <begin position="919"/>
        <end position="951"/>
    </location>
</feature>
<feature type="compositionally biased region" description="Basic and acidic residues" evidence="1">
    <location>
        <begin position="919"/>
        <end position="929"/>
    </location>
</feature>
<dbReference type="InterPro" id="IPR044288">
    <property type="entry name" value="ZNF598/HEL2"/>
</dbReference>
<dbReference type="InterPro" id="IPR001841">
    <property type="entry name" value="Znf_RING"/>
</dbReference>
<dbReference type="Proteomes" id="UP000244803">
    <property type="component" value="Chromosome 1"/>
</dbReference>
<accession>A0A976QUS0</accession>
<evidence type="ECO:0000259" key="2">
    <source>
        <dbReference type="SMART" id="SM00184"/>
    </source>
</evidence>
<feature type="domain" description="C2H2-type" evidence="3">
    <location>
        <begin position="1346"/>
        <end position="1372"/>
    </location>
</feature>
<sequence length="1963" mass="224528">MENCVIKNSKRPYHSTMGPLLDDFDSLSKRRKKLFDNINNHIDNLIQLLQDTDDKLNNHGSNHINGTHYFKYNSLSSESSSNDSLQKSDSLNGLILKYESSDTGNETSSTDFNNDSAMCDCTKQSIRDLASTVKSYDVYRSINKLIKEFNHHFNEMGKTLLGTRGNESQEMISPVKLDEQLVCRMIGIHLLHYGMFDVYEQLKKESTKLWGQNHKGTVGELMVEAYKTLHDLIGKIRSCNIDPVLEWTKMQSDCSNLHVQRFNEIMINLYKIRFLKDLFDGNEESNAQIIEEVKKSELTSLWKIHNDEIGKLVTQVILGENLPNDADFDELKNKTIKMFTKLFCETGILMKKPVNYDIKPLLSEQSHQSFVFNAETNGSHEVTELTESMDQQESEVTDVLAFSWRPILSDAKSSGASNDKLKYKSWILALNASKDKSASLKLPEDKGVRLRDDWLKPKGPSMEKMRQPRMASKYLNSNSLEHGRRLNFIKNRVALNSNVESPRSISRALLMKALGSQGSMARQSLINDNACSNFPYYLENQLCEEEVSSFGRFVDPEDWVSTRNERGTTVLIATGSEENDENLLGLSSMGRMIDNYSSTMTQTEENPTRSTPTFSLTVFAGPSLFRDSRVSSQLLEADIISQRLLNVSPGSRIRIRFPTRSEEALENAPRRRETTISPYEQISSEPSNPPEEEEHTTTMERSSITLRDILRMIMRGLRTETHPAVLRFRGSHTHQNLEDTRTASQDTESPRDKMGTHKRLVRPRQETRLDPCVDSEYIKVHLPYESPLSVVICAGHVTFPYLLDVLKVLFKERCEVSSKVGMWLKSNQQLPVESDLGPAFHFHSYLTCAVSKDQTSSENLPIMLSCGHVICKICHDRLSGKRRKRQFKCPMCPTIVEPNQTMELYLDWNTTHNNCSMMDRNRNSNFDKSRRYRDGRRSHSRGRERATNAPKQLKNNRNFSAELRQIILDVFYNSKLPREFEVSKAQAVELLDFKPSCHFNCYLNCCICYENTLICAIGTCDHMMCLVCSLKLTYFYNNEANKGIYECPYCKQPNEYIYFCVNPFYVHLALNKSFYSSKDTPALTKSELVEFIKILTHSNESTKESEEILSSATINIMQLYKIFLKNSSRVANLFTMNGLITSVSNLSVSETRSGAQPIFDKTTESVSFFDEFLIVSNSNLIFESASIYYLYKLITSPLCWFSECKERWYFSIISKENLSEAMKTVAKFKFSSYKFLNRHIKGSHSMVFCDICLSYFTSKKFLCEFVLYELTKIGEHVKNGDQDCHPPISAHVLCPACKTYHWDMAAFKQHGKDEHFICELCDCNDDSYNVFPDYASLFSHFKTYHYPCEEPECMFVVFSDELQLQLHYLYKHPGMTNTKCSKKPVQVTTKSVREQKSTKSTSMYSAFDDQAGYDAFWDGSINIVDPSERKEVASEIVENPLEALKDSALGHYFFPLETSIMSPDQNKQKLEKFLNGLKGSKELPVASDYINNFDVTRATHVFNDLDAMMECFKRHNVKVFDVSEYLNEVLAKLYLCLVTSFTTHYNQVVSNCTTEEYDGSGLFNLVKGFLTKFLFLFYNLQINKPRHDSERFCIKLDLLKLRDHNPEVKLGPNTLLFFIAALNLSNISNRIIVKAALNDLIGDMKSLYKDVKEPLSLSEAFNLTSKKNANSALTINGDNVSSAALNPNTNIVEYIPKKNRNQNIVKIPRKEYIVSLKGKKVAKPKPPTPLQKPAEVTARVEESAPVEVDNPTPVNIHYGLVQLEDVGVDSETLFMNHVSTGNFYGLMYDIIGTILVANLKRFKAKTFEYSLRETTKLKILNIALSQKRSFTNLGEFVSMKKLESLQSLEPEFHRLVKEYRNSDLQTVATVWTRKCINVLKNTQVEHLEILHFYLKGNTETSIALCNDTEFPSLSNNANAADLSTPRNYAGALGLRDTPKYLSEREFPTLNQTAKFKKKPNYSK</sequence>
<feature type="domain" description="RING-type" evidence="2">
    <location>
        <begin position="848"/>
        <end position="892"/>
    </location>
</feature>
<dbReference type="GO" id="GO:0061630">
    <property type="term" value="F:ubiquitin protein ligase activity"/>
    <property type="evidence" value="ECO:0007669"/>
    <property type="project" value="InterPro"/>
</dbReference>
<evidence type="ECO:0000313" key="5">
    <source>
        <dbReference type="Proteomes" id="UP000244803"/>
    </source>
</evidence>
<evidence type="ECO:0008006" key="6">
    <source>
        <dbReference type="Google" id="ProtNLM"/>
    </source>
</evidence>
<dbReference type="SMART" id="SM00355">
    <property type="entry name" value="ZnF_C2H2"/>
    <property type="match status" value="3"/>
</dbReference>
<dbReference type="PANTHER" id="PTHR22938">
    <property type="entry name" value="ZINC FINGER PROTEIN 598"/>
    <property type="match status" value="1"/>
</dbReference>
<evidence type="ECO:0000259" key="3">
    <source>
        <dbReference type="SMART" id="SM00355"/>
    </source>
</evidence>
<dbReference type="SMART" id="SM00184">
    <property type="entry name" value="RING"/>
    <property type="match status" value="2"/>
</dbReference>
<protein>
    <recommendedName>
        <fullName evidence="6">RING-type domain-containing protein</fullName>
    </recommendedName>
</protein>
<feature type="region of interest" description="Disordered" evidence="1">
    <location>
        <begin position="663"/>
        <end position="700"/>
    </location>
</feature>
<feature type="compositionally biased region" description="Basic and acidic residues" evidence="1">
    <location>
        <begin position="663"/>
        <end position="674"/>
    </location>
</feature>
<evidence type="ECO:0000313" key="4">
    <source>
        <dbReference type="EMBL" id="UKJ88221.2"/>
    </source>
</evidence>
<name>A0A976QUS0_THEOR</name>
<gene>
    <name evidence="4" type="ORF">MACJ_000665</name>
</gene>
<dbReference type="PANTHER" id="PTHR22938:SF0">
    <property type="entry name" value="E3 UBIQUITIN-PROTEIN LIGASE ZNF598"/>
    <property type="match status" value="1"/>
</dbReference>
<dbReference type="OrthoDB" id="3838338at2759"/>
<feature type="compositionally biased region" description="Basic and acidic residues" evidence="1">
    <location>
        <begin position="935"/>
        <end position="946"/>
    </location>
</feature>
<dbReference type="GO" id="GO:0016567">
    <property type="term" value="P:protein ubiquitination"/>
    <property type="evidence" value="ECO:0007669"/>
    <property type="project" value="TreeGrafter"/>
</dbReference>
<dbReference type="Gene3D" id="3.30.40.10">
    <property type="entry name" value="Zinc/RING finger domain, C3HC4 (zinc finger)"/>
    <property type="match status" value="1"/>
</dbReference>
<organism evidence="4 5">
    <name type="scientific">Theileria orientalis</name>
    <dbReference type="NCBI Taxonomy" id="68886"/>
    <lineage>
        <taxon>Eukaryota</taxon>
        <taxon>Sar</taxon>
        <taxon>Alveolata</taxon>
        <taxon>Apicomplexa</taxon>
        <taxon>Aconoidasida</taxon>
        <taxon>Piroplasmida</taxon>
        <taxon>Theileriidae</taxon>
        <taxon>Theileria</taxon>
    </lineage>
</organism>
<feature type="region of interest" description="Disordered" evidence="1">
    <location>
        <begin position="731"/>
        <end position="757"/>
    </location>
</feature>
<evidence type="ECO:0000256" key="1">
    <source>
        <dbReference type="SAM" id="MobiDB-lite"/>
    </source>
</evidence>
<reference evidence="4" key="1">
    <citation type="submission" date="2022-07" db="EMBL/GenBank/DDBJ databases">
        <title>Evaluation of T. orientalis genome assembly methods using nanopore sequencing and analysis of variation between genomes.</title>
        <authorList>
            <person name="Yam J."/>
            <person name="Micallef M.L."/>
            <person name="Liu M."/>
            <person name="Djordjevic S.P."/>
            <person name="Bogema D.R."/>
            <person name="Jenkins C."/>
        </authorList>
    </citation>
    <scope>NUCLEOTIDE SEQUENCE</scope>
    <source>
        <strain evidence="4">Fish Creek</strain>
    </source>
</reference>
<dbReference type="InterPro" id="IPR013087">
    <property type="entry name" value="Znf_C2H2_type"/>
</dbReference>